<evidence type="ECO:0000259" key="9">
    <source>
        <dbReference type="Pfam" id="PF16916"/>
    </source>
</evidence>
<dbReference type="PANTHER" id="PTHR13414:SF9">
    <property type="entry name" value="PROTON-COUPLED ZINC ANTIPORTER SLC30A9, MITOCHONDRIAL"/>
    <property type="match status" value="1"/>
</dbReference>
<gene>
    <name evidence="10" type="ORF">GGR04_004472</name>
</gene>
<proteinExistence type="inferred from homology"/>
<dbReference type="Gene3D" id="3.30.70.1350">
    <property type="entry name" value="Cation efflux protein, cytoplasmic domain"/>
    <property type="match status" value="1"/>
</dbReference>
<dbReference type="EMBL" id="JACIEK010000023">
    <property type="protein sequence ID" value="MBB4000594.1"/>
    <property type="molecule type" value="Genomic_DNA"/>
</dbReference>
<dbReference type="GO" id="GO:0016020">
    <property type="term" value="C:membrane"/>
    <property type="evidence" value="ECO:0007669"/>
    <property type="project" value="UniProtKB-SubCell"/>
</dbReference>
<comment type="subcellular location">
    <subcellularLocation>
        <location evidence="1">Membrane</location>
        <topology evidence="1">Multi-pass membrane protein</topology>
    </subcellularLocation>
</comment>
<accession>A0A7W6H8J0</accession>
<evidence type="ECO:0000313" key="11">
    <source>
        <dbReference type="Proteomes" id="UP000542776"/>
    </source>
</evidence>
<dbReference type="InterPro" id="IPR027470">
    <property type="entry name" value="Cation_efflux_CTD"/>
</dbReference>
<evidence type="ECO:0000256" key="2">
    <source>
        <dbReference type="ARBA" id="ARBA00008114"/>
    </source>
</evidence>
<dbReference type="SUPFAM" id="SSF161111">
    <property type="entry name" value="Cation efflux protein transmembrane domain-like"/>
    <property type="match status" value="1"/>
</dbReference>
<keyword evidence="5 7" id="KW-1133">Transmembrane helix</keyword>
<comment type="caution">
    <text evidence="10">The sequence shown here is derived from an EMBL/GenBank/DDBJ whole genome shotgun (WGS) entry which is preliminary data.</text>
</comment>
<dbReference type="Pfam" id="PF01545">
    <property type="entry name" value="Cation_efflux"/>
    <property type="match status" value="1"/>
</dbReference>
<dbReference type="GO" id="GO:0006829">
    <property type="term" value="P:zinc ion transport"/>
    <property type="evidence" value="ECO:0007669"/>
    <property type="project" value="InterPro"/>
</dbReference>
<dbReference type="InterPro" id="IPR027469">
    <property type="entry name" value="Cation_efflux_TMD_sf"/>
</dbReference>
<dbReference type="NCBIfam" id="TIGR01297">
    <property type="entry name" value="CDF"/>
    <property type="match status" value="1"/>
</dbReference>
<feature type="domain" description="Cation efflux protein transmembrane" evidence="8">
    <location>
        <begin position="14"/>
        <end position="219"/>
    </location>
</feature>
<evidence type="ECO:0000313" key="10">
    <source>
        <dbReference type="EMBL" id="MBB4000594.1"/>
    </source>
</evidence>
<evidence type="ECO:0000256" key="5">
    <source>
        <dbReference type="ARBA" id="ARBA00022989"/>
    </source>
</evidence>
<reference evidence="10 11" key="1">
    <citation type="submission" date="2020-08" db="EMBL/GenBank/DDBJ databases">
        <title>Genomic Encyclopedia of Type Strains, Phase IV (KMG-IV): sequencing the most valuable type-strain genomes for metagenomic binning, comparative biology and taxonomic classification.</title>
        <authorList>
            <person name="Goeker M."/>
        </authorList>
    </citation>
    <scope>NUCLEOTIDE SEQUENCE [LARGE SCALE GENOMIC DNA]</scope>
    <source>
        <strain evidence="10 11">DSM 102238</strain>
    </source>
</reference>
<keyword evidence="3" id="KW-0813">Transport</keyword>
<dbReference type="RefSeq" id="WP_183202510.1">
    <property type="nucleotide sequence ID" value="NZ_JACIEK010000023.1"/>
</dbReference>
<evidence type="ECO:0000256" key="1">
    <source>
        <dbReference type="ARBA" id="ARBA00004141"/>
    </source>
</evidence>
<dbReference type="Proteomes" id="UP000542776">
    <property type="component" value="Unassembled WGS sequence"/>
</dbReference>
<sequence length="326" mass="34929">MTETHAEDGSRKTVLAAIGSNLAIAVTKFVAAFFTGSASMLAEGIHSLVDTTNEGFLLLGLHRSKRPADAVHPFGYGTELYFWAFVIAILIFALGSGFSLYDGIGKIVSGEREPIEKPAVALGVLALSFVFESVSWRIAYGEFQKTRRGRGLLQDFRDMKDPSIFIVLCEDSAALLGILIAAGGIGLSLVTGNPLFDAAGSVVIGFLLAATAWVLAVEVKGLLIGEAASPDLVEAVREGVGRRPEIAGVNEIRTLHRGPSDVLLTMSVDFEDDILSQDIEAAISEIESRIRQRFPIVRRIYIEVQSKAGHRSAARQLDAAPSAESD</sequence>
<evidence type="ECO:0000256" key="3">
    <source>
        <dbReference type="ARBA" id="ARBA00022448"/>
    </source>
</evidence>
<dbReference type="SUPFAM" id="SSF160240">
    <property type="entry name" value="Cation efflux protein cytoplasmic domain-like"/>
    <property type="match status" value="1"/>
</dbReference>
<keyword evidence="4 7" id="KW-0812">Transmembrane</keyword>
<organism evidence="10 11">
    <name type="scientific">Aureimonas pseudogalii</name>
    <dbReference type="NCBI Taxonomy" id="1744844"/>
    <lineage>
        <taxon>Bacteria</taxon>
        <taxon>Pseudomonadati</taxon>
        <taxon>Pseudomonadota</taxon>
        <taxon>Alphaproteobacteria</taxon>
        <taxon>Hyphomicrobiales</taxon>
        <taxon>Aurantimonadaceae</taxon>
        <taxon>Aureimonas</taxon>
    </lineage>
</organism>
<dbReference type="Gene3D" id="1.20.1510.10">
    <property type="entry name" value="Cation efflux protein transmembrane domain"/>
    <property type="match status" value="1"/>
</dbReference>
<dbReference type="InterPro" id="IPR036837">
    <property type="entry name" value="Cation_efflux_CTD_sf"/>
</dbReference>
<evidence type="ECO:0000259" key="8">
    <source>
        <dbReference type="Pfam" id="PF01545"/>
    </source>
</evidence>
<keyword evidence="11" id="KW-1185">Reference proteome</keyword>
<dbReference type="InterPro" id="IPR058533">
    <property type="entry name" value="Cation_efflux_TM"/>
</dbReference>
<keyword evidence="6 7" id="KW-0472">Membrane</keyword>
<comment type="similarity">
    <text evidence="2">Belongs to the cation diffusion facilitator (CDF) transporter (TC 2.A.4) family.</text>
</comment>
<dbReference type="GO" id="GO:0008324">
    <property type="term" value="F:monoatomic cation transmembrane transporter activity"/>
    <property type="evidence" value="ECO:0007669"/>
    <property type="project" value="InterPro"/>
</dbReference>
<feature type="transmembrane region" description="Helical" evidence="7">
    <location>
        <begin position="80"/>
        <end position="101"/>
    </location>
</feature>
<name>A0A7W6H8J0_9HYPH</name>
<evidence type="ECO:0000256" key="6">
    <source>
        <dbReference type="ARBA" id="ARBA00023136"/>
    </source>
</evidence>
<evidence type="ECO:0000256" key="7">
    <source>
        <dbReference type="SAM" id="Phobius"/>
    </source>
</evidence>
<feature type="transmembrane region" description="Helical" evidence="7">
    <location>
        <begin position="195"/>
        <end position="216"/>
    </location>
</feature>
<dbReference type="InterPro" id="IPR002524">
    <property type="entry name" value="Cation_efflux"/>
</dbReference>
<feature type="transmembrane region" description="Helical" evidence="7">
    <location>
        <begin position="164"/>
        <end position="189"/>
    </location>
</feature>
<dbReference type="InterPro" id="IPR040177">
    <property type="entry name" value="SLC30A9"/>
</dbReference>
<dbReference type="AlphaFoldDB" id="A0A7W6H8J0"/>
<protein>
    <submittedName>
        <fullName evidence="10">Cation diffusion facilitator family transporter</fullName>
    </submittedName>
</protein>
<evidence type="ECO:0000256" key="4">
    <source>
        <dbReference type="ARBA" id="ARBA00022692"/>
    </source>
</evidence>
<feature type="domain" description="Cation efflux protein cytoplasmic" evidence="9">
    <location>
        <begin position="229"/>
        <end position="304"/>
    </location>
</feature>
<dbReference type="Pfam" id="PF16916">
    <property type="entry name" value="ZT_dimer"/>
    <property type="match status" value="1"/>
</dbReference>
<dbReference type="PANTHER" id="PTHR13414">
    <property type="entry name" value="HUEL-CATION TRANSPORTER"/>
    <property type="match status" value="1"/>
</dbReference>